<organism evidence="3 4">
    <name type="scientific">Trichogramma brassicae</name>
    <dbReference type="NCBI Taxonomy" id="86971"/>
    <lineage>
        <taxon>Eukaryota</taxon>
        <taxon>Metazoa</taxon>
        <taxon>Ecdysozoa</taxon>
        <taxon>Arthropoda</taxon>
        <taxon>Hexapoda</taxon>
        <taxon>Insecta</taxon>
        <taxon>Pterygota</taxon>
        <taxon>Neoptera</taxon>
        <taxon>Endopterygota</taxon>
        <taxon>Hymenoptera</taxon>
        <taxon>Apocrita</taxon>
        <taxon>Proctotrupomorpha</taxon>
        <taxon>Chalcidoidea</taxon>
        <taxon>Trichogrammatidae</taxon>
        <taxon>Trichogramma</taxon>
    </lineage>
</organism>
<comment type="similarity">
    <text evidence="1">Belongs to the FAM154 family.</text>
</comment>
<name>A0A6H5IE35_9HYME</name>
<evidence type="ECO:0000256" key="2">
    <source>
        <dbReference type="SAM" id="MobiDB-lite"/>
    </source>
</evidence>
<dbReference type="GO" id="GO:0036064">
    <property type="term" value="C:ciliary basal body"/>
    <property type="evidence" value="ECO:0007669"/>
    <property type="project" value="TreeGrafter"/>
</dbReference>
<dbReference type="GO" id="GO:0036126">
    <property type="term" value="C:sperm flagellum"/>
    <property type="evidence" value="ECO:0007669"/>
    <property type="project" value="TreeGrafter"/>
</dbReference>
<keyword evidence="4" id="KW-1185">Reference proteome</keyword>
<dbReference type="AlphaFoldDB" id="A0A6H5IE35"/>
<dbReference type="PANTHER" id="PTHR31516">
    <property type="entry name" value="STABILIZER OF AXONEMAL MICROTUBULES 2"/>
    <property type="match status" value="1"/>
</dbReference>
<dbReference type="GO" id="GO:0005879">
    <property type="term" value="C:axonemal microtubule"/>
    <property type="evidence" value="ECO:0007669"/>
    <property type="project" value="TreeGrafter"/>
</dbReference>
<accession>A0A6H5IE35</accession>
<dbReference type="EMBL" id="CADCXV010000773">
    <property type="protein sequence ID" value="CAB0035198.1"/>
    <property type="molecule type" value="Genomic_DNA"/>
</dbReference>
<feature type="compositionally biased region" description="Low complexity" evidence="2">
    <location>
        <begin position="371"/>
        <end position="383"/>
    </location>
</feature>
<evidence type="ECO:0000256" key="1">
    <source>
        <dbReference type="ARBA" id="ARBA00008738"/>
    </source>
</evidence>
<reference evidence="3 4" key="1">
    <citation type="submission" date="2020-02" db="EMBL/GenBank/DDBJ databases">
        <authorList>
            <person name="Ferguson B K."/>
        </authorList>
    </citation>
    <scope>NUCLEOTIDE SEQUENCE [LARGE SCALE GENOMIC DNA]</scope>
</reference>
<dbReference type="GO" id="GO:0008017">
    <property type="term" value="F:microtubule binding"/>
    <property type="evidence" value="ECO:0007669"/>
    <property type="project" value="InterPro"/>
</dbReference>
<protein>
    <submittedName>
        <fullName evidence="3">Uncharacterized protein</fullName>
    </submittedName>
</protein>
<sequence>METTTTLRSSYGPKFVVPTKMIIPSGSIKSCKGQFEGKTTTTLSYINPGPVEPVTNFKPRILYRPKESTAKETTQRLSYPPCKPAKKEKYPWAEKPVYKCVRLRASFLSLKVYRKLQKLILVGCKLRPPEVEMPGETTYGKSYLENKAKREQPILPRDTGVLPVGVDFVESTVYRESFVPCQTDVVSPIVRSNNISLSDKKMEGDTTNKLSYRTVKGEKRKPILPRRRKLLDGEGPVESATVTKISFEPKFCKRTEPIVPCGHIRSSSKPLETHTTTAMSFMKPGAVEPVTNFRPSIQYSRPKAKVEGETVNKLSYPQWAIAPKEDMPWARKGVYCKPEAKMESDTVAHASFPPPGHFVEECEDEEDTENPCQQQQQPADDCQ</sequence>
<dbReference type="PANTHER" id="PTHR31516:SF17">
    <property type="entry name" value="STABILIZER OF AXONEMAL MICROTUBULES 2"/>
    <property type="match status" value="1"/>
</dbReference>
<dbReference type="OrthoDB" id="365640at2759"/>
<feature type="region of interest" description="Disordered" evidence="2">
    <location>
        <begin position="345"/>
        <end position="383"/>
    </location>
</feature>
<dbReference type="GO" id="GO:0005814">
    <property type="term" value="C:centriole"/>
    <property type="evidence" value="ECO:0007669"/>
    <property type="project" value="TreeGrafter"/>
</dbReference>
<dbReference type="InterPro" id="IPR033336">
    <property type="entry name" value="SAXO1/2"/>
</dbReference>
<evidence type="ECO:0000313" key="4">
    <source>
        <dbReference type="Proteomes" id="UP000479190"/>
    </source>
</evidence>
<dbReference type="Proteomes" id="UP000479190">
    <property type="component" value="Unassembled WGS sequence"/>
</dbReference>
<evidence type="ECO:0000313" key="3">
    <source>
        <dbReference type="EMBL" id="CAB0035198.1"/>
    </source>
</evidence>
<gene>
    <name evidence="3" type="ORF">TBRA_LOCUS7096</name>
</gene>
<proteinExistence type="inferred from homology"/>